<sequence length="73" mass="8351">MFNLACLRQVKKLEIMNLQNLNLVELNAQEVQEVDGGGWIADLEQAVIDLDKNWDNLKKRFMNGYNSYGNCGC</sequence>
<reference evidence="2" key="3">
    <citation type="submission" date="2019-07" db="EMBL/GenBank/DDBJ databases">
        <authorList>
            <person name="Whitman W."/>
            <person name="Huntemann M."/>
            <person name="Clum A."/>
            <person name="Pillay M."/>
            <person name="Palaniappan K."/>
            <person name="Varghese N."/>
            <person name="Mikhailova N."/>
            <person name="Stamatis D."/>
            <person name="Reddy T."/>
            <person name="Daum C."/>
            <person name="Shapiro N."/>
            <person name="Ivanova N."/>
            <person name="Kyrpides N."/>
            <person name="Woyke T."/>
        </authorList>
    </citation>
    <scope>NUCLEOTIDE SEQUENCE</scope>
    <source>
        <strain evidence="2">CGMCC 1.5380</strain>
    </source>
</reference>
<reference evidence="2 4" key="1">
    <citation type="journal article" date="2015" name="Stand. Genomic Sci.">
        <title>Genomic Encyclopedia of Bacterial and Archaeal Type Strains, Phase III: the genomes of soil and plant-associated and newly described type strains.</title>
        <authorList>
            <person name="Whitman W.B."/>
            <person name="Woyke T."/>
            <person name="Klenk H.P."/>
            <person name="Zhou Y."/>
            <person name="Lilburn T.G."/>
            <person name="Beck B.J."/>
            <person name="De Vos P."/>
            <person name="Vandamme P."/>
            <person name="Eisen J.A."/>
            <person name="Garrity G."/>
            <person name="Hugenholtz P."/>
            <person name="Kyrpides N.C."/>
        </authorList>
    </citation>
    <scope>NUCLEOTIDE SEQUENCE [LARGE SCALE GENOMIC DNA]</scope>
    <source>
        <strain evidence="2 4">CGMCC 1.5380</strain>
    </source>
</reference>
<dbReference type="Proteomes" id="UP000254518">
    <property type="component" value="Unassembled WGS sequence"/>
</dbReference>
<dbReference type="Proteomes" id="UP000321392">
    <property type="component" value="Unassembled WGS sequence"/>
</dbReference>
<dbReference type="EMBL" id="VLKX01000009">
    <property type="protein sequence ID" value="TWI46471.1"/>
    <property type="molecule type" value="Genomic_DNA"/>
</dbReference>
<accession>A0A562PPT5</accession>
<keyword evidence="3" id="KW-1185">Reference proteome</keyword>
<reference evidence="1 3" key="2">
    <citation type="submission" date="2018-07" db="EMBL/GenBank/DDBJ databases">
        <title>Genomic Encyclopedia of Type Strains, Phase IV (KMG-IV): sequencing the most valuable type-strain genomes for metagenomic binning, comparative biology and taxonomic classification.</title>
        <authorList>
            <person name="Goeker M."/>
        </authorList>
    </citation>
    <scope>NUCLEOTIDE SEQUENCE [LARGE SCALE GENOMIC DNA]</scope>
    <source>
        <strain evidence="1 3">DSM 19728</strain>
    </source>
</reference>
<gene>
    <name evidence="1" type="ORF">DFR66_109135</name>
    <name evidence="2" type="ORF">IQ02_01995</name>
</gene>
<name>A0A562PPT5_9FLAO</name>
<evidence type="ECO:0000313" key="2">
    <source>
        <dbReference type="EMBL" id="TWI46471.1"/>
    </source>
</evidence>
<evidence type="ECO:0000313" key="1">
    <source>
        <dbReference type="EMBL" id="RDI53570.1"/>
    </source>
</evidence>
<evidence type="ECO:0000313" key="3">
    <source>
        <dbReference type="Proteomes" id="UP000254518"/>
    </source>
</evidence>
<evidence type="ECO:0000313" key="4">
    <source>
        <dbReference type="Proteomes" id="UP000321392"/>
    </source>
</evidence>
<dbReference type="AlphaFoldDB" id="A0A562PPT5"/>
<organism evidence="2 4">
    <name type="scientific">Flavobacterium glaciei</name>
    <dbReference type="NCBI Taxonomy" id="386300"/>
    <lineage>
        <taxon>Bacteria</taxon>
        <taxon>Pseudomonadati</taxon>
        <taxon>Bacteroidota</taxon>
        <taxon>Flavobacteriia</taxon>
        <taxon>Flavobacteriales</taxon>
        <taxon>Flavobacteriaceae</taxon>
        <taxon>Flavobacterium</taxon>
    </lineage>
</organism>
<protein>
    <submittedName>
        <fullName evidence="2">Uncharacterized protein</fullName>
    </submittedName>
</protein>
<proteinExistence type="predicted"/>
<comment type="caution">
    <text evidence="2">The sequence shown here is derived from an EMBL/GenBank/DDBJ whole genome shotgun (WGS) entry which is preliminary data.</text>
</comment>
<dbReference type="EMBL" id="QQBA01000009">
    <property type="protein sequence ID" value="RDI53570.1"/>
    <property type="molecule type" value="Genomic_DNA"/>
</dbReference>